<feature type="compositionally biased region" description="Basic and acidic residues" evidence="1">
    <location>
        <begin position="822"/>
        <end position="834"/>
    </location>
</feature>
<dbReference type="InterPro" id="IPR010730">
    <property type="entry name" value="HET"/>
</dbReference>
<feature type="domain" description="DUF8212" evidence="3">
    <location>
        <begin position="308"/>
        <end position="341"/>
    </location>
</feature>
<dbReference type="Pfam" id="PF06985">
    <property type="entry name" value="HET"/>
    <property type="match status" value="1"/>
</dbReference>
<feature type="compositionally biased region" description="Basic and acidic residues" evidence="1">
    <location>
        <begin position="789"/>
        <end position="799"/>
    </location>
</feature>
<keyword evidence="5" id="KW-1185">Reference proteome</keyword>
<dbReference type="Proteomes" id="UP001152607">
    <property type="component" value="Unassembled WGS sequence"/>
</dbReference>
<comment type="caution">
    <text evidence="4">The sequence shown here is derived from an EMBL/GenBank/DDBJ whole genome shotgun (WGS) entry which is preliminary data.</text>
</comment>
<evidence type="ECO:0008006" key="6">
    <source>
        <dbReference type="Google" id="ProtNLM"/>
    </source>
</evidence>
<feature type="compositionally biased region" description="Pro residues" evidence="1">
    <location>
        <begin position="903"/>
        <end position="921"/>
    </location>
</feature>
<evidence type="ECO:0000256" key="1">
    <source>
        <dbReference type="SAM" id="MobiDB-lite"/>
    </source>
</evidence>
<evidence type="ECO:0000313" key="4">
    <source>
        <dbReference type="EMBL" id="CAI6338731.1"/>
    </source>
</evidence>
<feature type="compositionally biased region" description="Low complexity" evidence="1">
    <location>
        <begin position="944"/>
        <end position="956"/>
    </location>
</feature>
<dbReference type="PANTHER" id="PTHR10622">
    <property type="entry name" value="HET DOMAIN-CONTAINING PROTEIN"/>
    <property type="match status" value="1"/>
</dbReference>
<feature type="region of interest" description="Disordered" evidence="1">
    <location>
        <begin position="789"/>
        <end position="1055"/>
    </location>
</feature>
<feature type="region of interest" description="Disordered" evidence="1">
    <location>
        <begin position="671"/>
        <end position="733"/>
    </location>
</feature>
<dbReference type="Pfam" id="PF26640">
    <property type="entry name" value="DUF8212"/>
    <property type="match status" value="1"/>
</dbReference>
<dbReference type="PANTHER" id="PTHR10622:SF12">
    <property type="entry name" value="HET DOMAIN-CONTAINING PROTEIN"/>
    <property type="match status" value="1"/>
</dbReference>
<feature type="compositionally biased region" description="Low complexity" evidence="1">
    <location>
        <begin position="922"/>
        <end position="936"/>
    </location>
</feature>
<dbReference type="InterPro" id="IPR058525">
    <property type="entry name" value="DUF8212"/>
</dbReference>
<feature type="compositionally biased region" description="Pro residues" evidence="1">
    <location>
        <begin position="991"/>
        <end position="1006"/>
    </location>
</feature>
<dbReference type="EMBL" id="CAOQHR010000008">
    <property type="protein sequence ID" value="CAI6338731.1"/>
    <property type="molecule type" value="Genomic_DNA"/>
</dbReference>
<sequence>MLGWLGKFVQSPGIIGSANTLTGLHYCCLATFNCLSVYVPIPFIYPPWRTHFTMRLINCHTFQIEEFPEHKKPRYAILSHTSKVPSIITKPASDVKEEVKVPESQIITKACDIALGHGCDYCWVDTVCVNRSDSGDWSEAVNSMFKWYQDATFCIAYLNDFEGIGLSGESVGNANASFESKAGLDKEAEPPAYSEVDQTYSLANLGRCDWFSSGWTLTHLIAPRHVQFYDSQWRFYKEKREFATEISRITRIPVQVLKSANYNCHRYSVAEIMSWASRRRTDRIEDLSYCLFGLFDVNLPLIYGEGHKAFRRLQEEIIRTRADLSVFAWQSKIADKDLPPHERIRGILARSPSEFSQASGIPASIQSRTPGFRMTNKGLQIDAAIGAGTPEALEIGFLPLGCKRYIGEDLHWLGVFLMQSHGYVFRVRCGELGTQPAEVMRNKKLLPSGESIQTTVLKDTTEISEETLNMLASTVPRNPFRVSSERLIRKAARNTPIAVYHECAVNFLLFLYAFCSVKSSTFPPFLCHLTDPLFLSKGRENVSLSKMAYPNFDSCPRRRGVFDHHSSSYATYPPQMCTPGSSTVPPCDFGCECNNDSSPRPFHSHHQSDVPPYYQPYQRIPHETPYPPVVHHHHQHFASPEHHALHPPVMSPRGLYPTYSPYSHPVSHPHGYSAPLASPPTPVSSFPSSRRCSSSSRTAEHSFAPSARSGMNRESSYTHGTKRANVYSPHPDYDYAPSNYRSIREGGSEGMRAFMEARGLRDWEPSDVAEAERLLGEYEELDARIRGVGRNDKNMHGCDEAGTAEQSNEEESVQVGDNDGPEENRGEKPKDSKERNKKGRWGQDEEPRPVSRVETLSEASSFDDEEVARRNNSAPDHHHQDLQTSSATLENTNEVVATDCDPSQPPPPPPPPPEAPSPPPAVLSSPSPSPSTQTSSESEEDNTYAETASTNNTATESLHHEDYHQPAPPASIRSPSPLYDAPGPMQRYTSPSPPPRSWPQSPPPPASREWNEEDVDLYSSSDEYISARQRATTKDDYINPDSSSSSSSSLASFDDDVFCVALN</sequence>
<feature type="compositionally biased region" description="Polar residues" evidence="1">
    <location>
        <begin position="882"/>
        <end position="895"/>
    </location>
</feature>
<feature type="compositionally biased region" description="Low complexity" evidence="1">
    <location>
        <begin position="683"/>
        <end position="697"/>
    </location>
</feature>
<dbReference type="OrthoDB" id="674604at2759"/>
<dbReference type="AlphaFoldDB" id="A0A9W4UM62"/>
<evidence type="ECO:0000259" key="2">
    <source>
        <dbReference type="Pfam" id="PF06985"/>
    </source>
</evidence>
<organism evidence="4 5">
    <name type="scientific">Periconia digitata</name>
    <dbReference type="NCBI Taxonomy" id="1303443"/>
    <lineage>
        <taxon>Eukaryota</taxon>
        <taxon>Fungi</taxon>
        <taxon>Dikarya</taxon>
        <taxon>Ascomycota</taxon>
        <taxon>Pezizomycotina</taxon>
        <taxon>Dothideomycetes</taxon>
        <taxon>Pleosporomycetidae</taxon>
        <taxon>Pleosporales</taxon>
        <taxon>Massarineae</taxon>
        <taxon>Periconiaceae</taxon>
        <taxon>Periconia</taxon>
    </lineage>
</organism>
<evidence type="ECO:0000313" key="5">
    <source>
        <dbReference type="Proteomes" id="UP001152607"/>
    </source>
</evidence>
<protein>
    <recommendedName>
        <fullName evidence="6">Heterokaryon incompatibility domain-containing protein</fullName>
    </recommendedName>
</protein>
<name>A0A9W4UM62_9PLEO</name>
<feature type="compositionally biased region" description="Basic and acidic residues" evidence="1">
    <location>
        <begin position="841"/>
        <end position="851"/>
    </location>
</feature>
<evidence type="ECO:0000259" key="3">
    <source>
        <dbReference type="Pfam" id="PF26640"/>
    </source>
</evidence>
<feature type="domain" description="Heterokaryon incompatibility" evidence="2">
    <location>
        <begin position="75"/>
        <end position="217"/>
    </location>
</feature>
<proteinExistence type="predicted"/>
<gene>
    <name evidence="4" type="ORF">PDIGIT_LOCUS11865</name>
</gene>
<accession>A0A9W4UM62</accession>
<reference evidence="4" key="1">
    <citation type="submission" date="2023-01" db="EMBL/GenBank/DDBJ databases">
        <authorList>
            <person name="Van Ghelder C."/>
            <person name="Rancurel C."/>
        </authorList>
    </citation>
    <scope>NUCLEOTIDE SEQUENCE</scope>
    <source>
        <strain evidence="4">CNCM I-4278</strain>
    </source>
</reference>